<dbReference type="Proteomes" id="UP001595791">
    <property type="component" value="Unassembled WGS sequence"/>
</dbReference>
<sequence>MNFQADQIPTELMLFANCLALVLLIWRGSRVNWGELSQSHLTGWLGATTLLAVLWQVTAGIRPGLSFHLLGASALTLIAGRDKALIGFAAILAVQAANGKADWAALGLNWLTQVLPAVCGAGWLLRWSERRLPANYFVYFFVNGFFGAALCFCVAVLVSLATHAVLGSYSVTYLLEEVLPYYLLFAWSEAFSTGLVLAPLVMFRPQWVETFDDRRYLHDA</sequence>
<feature type="transmembrane region" description="Helical" evidence="7">
    <location>
        <begin position="73"/>
        <end position="97"/>
    </location>
</feature>
<keyword evidence="9" id="KW-1185">Reference proteome</keyword>
<evidence type="ECO:0000313" key="8">
    <source>
        <dbReference type="EMBL" id="MFC4161579.1"/>
    </source>
</evidence>
<evidence type="ECO:0000256" key="5">
    <source>
        <dbReference type="ARBA" id="ARBA00022989"/>
    </source>
</evidence>
<evidence type="ECO:0000256" key="4">
    <source>
        <dbReference type="ARBA" id="ARBA00022692"/>
    </source>
</evidence>
<evidence type="ECO:0000256" key="1">
    <source>
        <dbReference type="ARBA" id="ARBA00004651"/>
    </source>
</evidence>
<keyword evidence="3" id="KW-1003">Cell membrane</keyword>
<comment type="subcellular location">
    <subcellularLocation>
        <location evidence="1">Cell membrane</location>
        <topology evidence="1">Multi-pass membrane protein</topology>
    </subcellularLocation>
</comment>
<gene>
    <name evidence="8" type="ORF">ACFOW7_19775</name>
</gene>
<feature type="transmembrane region" description="Helical" evidence="7">
    <location>
        <begin position="181"/>
        <end position="203"/>
    </location>
</feature>
<dbReference type="EMBL" id="JBHSBU010000001">
    <property type="protein sequence ID" value="MFC4161579.1"/>
    <property type="molecule type" value="Genomic_DNA"/>
</dbReference>
<comment type="caution">
    <text evidence="8">The sequence shown here is derived from an EMBL/GenBank/DDBJ whole genome shotgun (WGS) entry which is preliminary data.</text>
</comment>
<evidence type="ECO:0000256" key="6">
    <source>
        <dbReference type="ARBA" id="ARBA00023136"/>
    </source>
</evidence>
<dbReference type="InterPro" id="IPR002751">
    <property type="entry name" value="CbiM/NikMN"/>
</dbReference>
<dbReference type="Gene3D" id="1.10.1760.20">
    <property type="match status" value="1"/>
</dbReference>
<reference evidence="9" key="1">
    <citation type="journal article" date="2019" name="Int. J. Syst. Evol. Microbiol.">
        <title>The Global Catalogue of Microorganisms (GCM) 10K type strain sequencing project: providing services to taxonomists for standard genome sequencing and annotation.</title>
        <authorList>
            <consortium name="The Broad Institute Genomics Platform"/>
            <consortium name="The Broad Institute Genome Sequencing Center for Infectious Disease"/>
            <person name="Wu L."/>
            <person name="Ma J."/>
        </authorList>
    </citation>
    <scope>NUCLEOTIDE SEQUENCE [LARGE SCALE GENOMIC DNA]</scope>
    <source>
        <strain evidence="9">LMG 29894</strain>
    </source>
</reference>
<evidence type="ECO:0000256" key="7">
    <source>
        <dbReference type="SAM" id="Phobius"/>
    </source>
</evidence>
<evidence type="ECO:0000256" key="2">
    <source>
        <dbReference type="ARBA" id="ARBA00022448"/>
    </source>
</evidence>
<dbReference type="Pfam" id="PF01891">
    <property type="entry name" value="CbiM"/>
    <property type="match status" value="1"/>
</dbReference>
<dbReference type="RefSeq" id="WP_378167676.1">
    <property type="nucleotide sequence ID" value="NZ_JBHSBU010000001.1"/>
</dbReference>
<feature type="transmembrane region" description="Helical" evidence="7">
    <location>
        <begin position="12"/>
        <end position="29"/>
    </location>
</feature>
<feature type="transmembrane region" description="Helical" evidence="7">
    <location>
        <begin position="137"/>
        <end position="161"/>
    </location>
</feature>
<evidence type="ECO:0000256" key="3">
    <source>
        <dbReference type="ARBA" id="ARBA00022475"/>
    </source>
</evidence>
<organism evidence="8 9">
    <name type="scientific">Chitinimonas lacunae</name>
    <dbReference type="NCBI Taxonomy" id="1963018"/>
    <lineage>
        <taxon>Bacteria</taxon>
        <taxon>Pseudomonadati</taxon>
        <taxon>Pseudomonadota</taxon>
        <taxon>Betaproteobacteria</taxon>
        <taxon>Neisseriales</taxon>
        <taxon>Chitinibacteraceae</taxon>
        <taxon>Chitinimonas</taxon>
    </lineage>
</organism>
<name>A0ABV8MW49_9NEIS</name>
<protein>
    <submittedName>
        <fullName evidence="8">Energy-coupling factor ABC transporter permease</fullName>
    </submittedName>
</protein>
<feature type="transmembrane region" description="Helical" evidence="7">
    <location>
        <begin position="41"/>
        <end position="61"/>
    </location>
</feature>
<keyword evidence="4 7" id="KW-0812">Transmembrane</keyword>
<proteinExistence type="predicted"/>
<keyword evidence="5 7" id="KW-1133">Transmembrane helix</keyword>
<keyword evidence="6 7" id="KW-0472">Membrane</keyword>
<accession>A0ABV8MW49</accession>
<keyword evidence="2" id="KW-0813">Transport</keyword>
<evidence type="ECO:0000313" key="9">
    <source>
        <dbReference type="Proteomes" id="UP001595791"/>
    </source>
</evidence>
<feature type="transmembrane region" description="Helical" evidence="7">
    <location>
        <begin position="103"/>
        <end position="125"/>
    </location>
</feature>